<comment type="caution">
    <text evidence="1">The sequence shown here is derived from an EMBL/GenBank/DDBJ whole genome shotgun (WGS) entry which is preliminary data.</text>
</comment>
<protein>
    <submittedName>
        <fullName evidence="1">Uncharacterized protein</fullName>
    </submittedName>
</protein>
<accession>A0ABN0C2N8</accession>
<evidence type="ECO:0000313" key="2">
    <source>
        <dbReference type="Proteomes" id="UP000003179"/>
    </source>
</evidence>
<name>A0ABN0C2N8_9ACTN</name>
<organism evidence="1 2">
    <name type="scientific">Cutibacterium modestum HL044PA1</name>
    <dbReference type="NCBI Taxonomy" id="765109"/>
    <lineage>
        <taxon>Bacteria</taxon>
        <taxon>Bacillati</taxon>
        <taxon>Actinomycetota</taxon>
        <taxon>Actinomycetes</taxon>
        <taxon>Propionibacteriales</taxon>
        <taxon>Propionibacteriaceae</taxon>
        <taxon>Cutibacterium</taxon>
        <taxon>Cutibacterium modestum</taxon>
    </lineage>
</organism>
<dbReference type="Proteomes" id="UP000003179">
    <property type="component" value="Unassembled WGS sequence"/>
</dbReference>
<gene>
    <name evidence="1" type="ORF">HMPREF9607_02669</name>
</gene>
<reference evidence="1" key="1">
    <citation type="submission" date="2010-08" db="EMBL/GenBank/DDBJ databases">
        <authorList>
            <person name="Weinstock G."/>
            <person name="Sodergren E."/>
            <person name="Clifton S."/>
            <person name="Fulton L."/>
            <person name="Fulton B."/>
            <person name="Courtney L."/>
            <person name="Fronick C."/>
            <person name="Harrison M."/>
            <person name="Strong C."/>
            <person name="Farmer C."/>
            <person name="Delahaunty K."/>
            <person name="Markovic C."/>
            <person name="Hall O."/>
            <person name="Minx P."/>
            <person name="Tomlinson C."/>
            <person name="Mitreva M."/>
            <person name="Hou S."/>
            <person name="Chen J."/>
            <person name="Wollam A."/>
            <person name="Pepin K.H."/>
            <person name="Johnson M."/>
            <person name="Bhonagiri V."/>
            <person name="Zhang X."/>
            <person name="Suruliraj S."/>
            <person name="Warren W."/>
            <person name="Chinwalla A."/>
            <person name="Mardis E.R."/>
            <person name="Wilson R.K."/>
        </authorList>
    </citation>
    <scope>NUCLEOTIDE SEQUENCE [LARGE SCALE GENOMIC DNA]</scope>
    <source>
        <strain evidence="1">HL044PA1</strain>
    </source>
</reference>
<sequence length="48" mass="5552">MLEHSVGRKTPTIASRFYKTGKKRSHIEISCRQNEKMLTPAEEFNTSL</sequence>
<keyword evidence="2" id="KW-1185">Reference proteome</keyword>
<dbReference type="EMBL" id="ADZU01000041">
    <property type="protein sequence ID" value="EFS91376.1"/>
    <property type="molecule type" value="Genomic_DNA"/>
</dbReference>
<proteinExistence type="predicted"/>
<evidence type="ECO:0000313" key="1">
    <source>
        <dbReference type="EMBL" id="EFS91376.1"/>
    </source>
</evidence>